<protein>
    <submittedName>
        <fullName evidence="3">Uncharacterized protein</fullName>
    </submittedName>
</protein>
<keyword evidence="4" id="KW-1185">Reference proteome</keyword>
<organism evidence="3 4">
    <name type="scientific">Gordonia insulae</name>
    <dbReference type="NCBI Taxonomy" id="2420509"/>
    <lineage>
        <taxon>Bacteria</taxon>
        <taxon>Bacillati</taxon>
        <taxon>Actinomycetota</taxon>
        <taxon>Actinomycetes</taxon>
        <taxon>Mycobacteriales</taxon>
        <taxon>Gordoniaceae</taxon>
        <taxon>Gordonia</taxon>
    </lineage>
</organism>
<feature type="compositionally biased region" description="Low complexity" evidence="1">
    <location>
        <begin position="25"/>
        <end position="42"/>
    </location>
</feature>
<feature type="chain" id="PRO_5018309787" evidence="2">
    <location>
        <begin position="28"/>
        <end position="559"/>
    </location>
</feature>
<reference evidence="3 4" key="1">
    <citation type="submission" date="2018-11" db="EMBL/GenBank/DDBJ databases">
        <title>Gordonia insulae sp. nov., isolated from an island soil.</title>
        <authorList>
            <person name="Kim Y.S."/>
            <person name="Kim S.B."/>
        </authorList>
    </citation>
    <scope>NUCLEOTIDE SEQUENCE [LARGE SCALE GENOMIC DNA]</scope>
    <source>
        <strain evidence="3 4">MMS17-SY073</strain>
    </source>
</reference>
<feature type="compositionally biased region" description="Basic and acidic residues" evidence="1">
    <location>
        <begin position="164"/>
        <end position="216"/>
    </location>
</feature>
<feature type="compositionally biased region" description="Low complexity" evidence="1">
    <location>
        <begin position="240"/>
        <end position="259"/>
    </location>
</feature>
<dbReference type="Proteomes" id="UP000271469">
    <property type="component" value="Chromosome"/>
</dbReference>
<feature type="compositionally biased region" description="Low complexity" evidence="1">
    <location>
        <begin position="358"/>
        <end position="374"/>
    </location>
</feature>
<evidence type="ECO:0000256" key="2">
    <source>
        <dbReference type="SAM" id="SignalP"/>
    </source>
</evidence>
<name>A0A3G8JT86_9ACTN</name>
<dbReference type="KEGG" id="gom:D7316_04381"/>
<sequence>MAVVIRSLVLAMAVMLIGLLPAGQAIAASPSGPGAGHSSNSGDAKSGKNKPSTSAPDRGGDARKIQPRAPQPAPRHSAPSSPGSPSAPGAGSPGGSQSSPAKPTRPRSSIPKPDRGPHKYSPNTKAPQTTHKDPSDRDSKRSRDKSDRPTGPQQNRAPNKVAPKTHDPKGSDQRERGRSRDSREPGDNKKDKRDDRRSDRAGTDRKKGGEPTRPERPPLPTRESTPRATTPGTPAPPSATPQAPQAPQAPEAPQTQTPRAPERRDQNPPAAILSPPMKQADPNEPSPKTPNITGRPDPKEGQPEAHAPPNPPAQPQGWREWYGILHGIGDLIEGGAWVLEQFFGDDDESPSAPENPPAEESPAPETPAPGTAPAEPAPPSTEQTPPPATTPAPPAPQPSAPAPSATTPPAPQDDTDGGSGRWVPESTNGWSQETKDYQEQVTGRPPGTTYEIPSKDAPSGKVSVDDVTPPTDTEKEKWTEVKYHRPDVVYDKDGNLQPWSKEARQMPDQLKRQYQAAEEHDAEVEWVVADERQLRDVQAEIDRSDYGDRITVRIEPPKK</sequence>
<evidence type="ECO:0000313" key="3">
    <source>
        <dbReference type="EMBL" id="AZG47769.1"/>
    </source>
</evidence>
<feature type="signal peptide" evidence="2">
    <location>
        <begin position="1"/>
        <end position="27"/>
    </location>
</feature>
<proteinExistence type="predicted"/>
<feature type="compositionally biased region" description="Low complexity" evidence="1">
    <location>
        <begin position="221"/>
        <end position="232"/>
    </location>
</feature>
<accession>A0A3G8JT86</accession>
<feature type="compositionally biased region" description="Pro residues" evidence="1">
    <location>
        <begin position="375"/>
        <end position="411"/>
    </location>
</feature>
<dbReference type="EMBL" id="CP033972">
    <property type="protein sequence ID" value="AZG47769.1"/>
    <property type="molecule type" value="Genomic_DNA"/>
</dbReference>
<evidence type="ECO:0000313" key="4">
    <source>
        <dbReference type="Proteomes" id="UP000271469"/>
    </source>
</evidence>
<feature type="compositionally biased region" description="Basic and acidic residues" evidence="1">
    <location>
        <begin position="130"/>
        <end position="148"/>
    </location>
</feature>
<dbReference type="AlphaFoldDB" id="A0A3G8JT86"/>
<evidence type="ECO:0000256" key="1">
    <source>
        <dbReference type="SAM" id="MobiDB-lite"/>
    </source>
</evidence>
<feature type="region of interest" description="Disordered" evidence="1">
    <location>
        <begin position="339"/>
        <end position="478"/>
    </location>
</feature>
<feature type="compositionally biased region" description="Low complexity" evidence="1">
    <location>
        <begin position="74"/>
        <end position="101"/>
    </location>
</feature>
<gene>
    <name evidence="3" type="ORF">D7316_04381</name>
</gene>
<feature type="region of interest" description="Disordered" evidence="1">
    <location>
        <begin position="25"/>
        <end position="318"/>
    </location>
</feature>
<keyword evidence="2" id="KW-0732">Signal</keyword>